<evidence type="ECO:0000313" key="8">
    <source>
        <dbReference type="Proteomes" id="UP000835052"/>
    </source>
</evidence>
<keyword evidence="3 6" id="KW-0812">Transmembrane</keyword>
<reference evidence="7" key="1">
    <citation type="submission" date="2020-10" db="EMBL/GenBank/DDBJ databases">
        <authorList>
            <person name="Kikuchi T."/>
        </authorList>
    </citation>
    <scope>NUCLEOTIDE SEQUENCE</scope>
    <source>
        <strain evidence="7">NKZ352</strain>
    </source>
</reference>
<feature type="transmembrane region" description="Helical" evidence="6">
    <location>
        <begin position="43"/>
        <end position="62"/>
    </location>
</feature>
<comment type="subcellular location">
    <subcellularLocation>
        <location evidence="1">Membrane</location>
        <topology evidence="1">Multi-pass membrane protein</topology>
    </subcellularLocation>
</comment>
<evidence type="ECO:0000256" key="2">
    <source>
        <dbReference type="ARBA" id="ARBA00006371"/>
    </source>
</evidence>
<keyword evidence="5 6" id="KW-0472">Membrane</keyword>
<feature type="transmembrane region" description="Helical" evidence="6">
    <location>
        <begin position="112"/>
        <end position="134"/>
    </location>
</feature>
<dbReference type="Pfam" id="PF06541">
    <property type="entry name" value="ABC_trans_CmpB"/>
    <property type="match status" value="1"/>
</dbReference>
<protein>
    <submittedName>
        <fullName evidence="7">Uncharacterized protein</fullName>
    </submittedName>
</protein>
<dbReference type="AlphaFoldDB" id="A0A8S1H6N9"/>
<evidence type="ECO:0000313" key="7">
    <source>
        <dbReference type="EMBL" id="CAD6192146.1"/>
    </source>
</evidence>
<evidence type="ECO:0000256" key="6">
    <source>
        <dbReference type="SAM" id="Phobius"/>
    </source>
</evidence>
<name>A0A8S1H6N9_9PELO</name>
<dbReference type="Proteomes" id="UP000835052">
    <property type="component" value="Unassembled WGS sequence"/>
</dbReference>
<dbReference type="PANTHER" id="PTHR31746:SF3">
    <property type="entry name" value="TRANSMEMBRANE PROTEIN 229B"/>
    <property type="match status" value="1"/>
</dbReference>
<evidence type="ECO:0000256" key="3">
    <source>
        <dbReference type="ARBA" id="ARBA00022692"/>
    </source>
</evidence>
<evidence type="ECO:0000256" key="1">
    <source>
        <dbReference type="ARBA" id="ARBA00004141"/>
    </source>
</evidence>
<organism evidence="7 8">
    <name type="scientific">Caenorhabditis auriculariae</name>
    <dbReference type="NCBI Taxonomy" id="2777116"/>
    <lineage>
        <taxon>Eukaryota</taxon>
        <taxon>Metazoa</taxon>
        <taxon>Ecdysozoa</taxon>
        <taxon>Nematoda</taxon>
        <taxon>Chromadorea</taxon>
        <taxon>Rhabditida</taxon>
        <taxon>Rhabditina</taxon>
        <taxon>Rhabditomorpha</taxon>
        <taxon>Rhabditoidea</taxon>
        <taxon>Rhabditidae</taxon>
        <taxon>Peloderinae</taxon>
        <taxon>Caenorhabditis</taxon>
    </lineage>
</organism>
<dbReference type="InterPro" id="IPR010540">
    <property type="entry name" value="CmpB_TMEM229"/>
</dbReference>
<dbReference type="PROSITE" id="PS51257">
    <property type="entry name" value="PROKAR_LIPOPROTEIN"/>
    <property type="match status" value="1"/>
</dbReference>
<comment type="caution">
    <text evidence="7">The sequence shown here is derived from an EMBL/GenBank/DDBJ whole genome shotgun (WGS) entry which is preliminary data.</text>
</comment>
<dbReference type="PANTHER" id="PTHR31746">
    <property type="entry name" value="TRANSMEMBRANE PROTEIN 229 FAMILY MEMBER"/>
    <property type="match status" value="1"/>
</dbReference>
<accession>A0A8S1H6N9</accession>
<evidence type="ECO:0000256" key="5">
    <source>
        <dbReference type="ARBA" id="ARBA00023136"/>
    </source>
</evidence>
<keyword evidence="4 6" id="KW-1133">Transmembrane helix</keyword>
<feature type="transmembrane region" description="Helical" evidence="6">
    <location>
        <begin position="74"/>
        <end position="92"/>
    </location>
</feature>
<keyword evidence="8" id="KW-1185">Reference proteome</keyword>
<dbReference type="OrthoDB" id="5946847at2759"/>
<evidence type="ECO:0000256" key="4">
    <source>
        <dbReference type="ARBA" id="ARBA00022989"/>
    </source>
</evidence>
<sequence length="171" mass="19923">MGHRLKRPLNVAERYILYGLVGFACEVCFTATFEVAIAGNRKLIGVTSVYVFFVYATAILVIERIYLRISKILPYLPLRALIYTLVCYFWEFSSGFMLKRVDACPWDYSSYFDYHFMGLITFEYLPLWFVATMFGERLVVRKALSLAFLVEEQTFEDVARAELLDTDVHQD</sequence>
<feature type="transmembrane region" description="Helical" evidence="6">
    <location>
        <begin position="15"/>
        <end position="37"/>
    </location>
</feature>
<comment type="similarity">
    <text evidence="2">Belongs to the TMEM229 family.</text>
</comment>
<dbReference type="EMBL" id="CAJGYM010000026">
    <property type="protein sequence ID" value="CAD6192146.1"/>
    <property type="molecule type" value="Genomic_DNA"/>
</dbReference>
<gene>
    <name evidence="7" type="ORF">CAUJ_LOCUS8065</name>
</gene>
<proteinExistence type="inferred from homology"/>
<dbReference type="GO" id="GO:0016020">
    <property type="term" value="C:membrane"/>
    <property type="evidence" value="ECO:0007669"/>
    <property type="project" value="UniProtKB-SubCell"/>
</dbReference>